<keyword evidence="6" id="KW-0472">Membrane</keyword>
<feature type="domain" description="Alliinase EGF-like" evidence="7">
    <location>
        <begin position="45"/>
        <end position="101"/>
    </location>
</feature>
<dbReference type="InterPro" id="IPR015421">
    <property type="entry name" value="PyrdxlP-dep_Trfase_major"/>
</dbReference>
<dbReference type="GO" id="GO:0016846">
    <property type="term" value="F:carbon-sulfur lyase activity"/>
    <property type="evidence" value="ECO:0007669"/>
    <property type="project" value="InterPro"/>
</dbReference>
<dbReference type="Gene3D" id="2.10.25.30">
    <property type="entry name" value="EGF-like, alliinase"/>
    <property type="match status" value="1"/>
</dbReference>
<keyword evidence="9" id="KW-0456">Lyase</keyword>
<dbReference type="Gene3D" id="3.40.640.10">
    <property type="entry name" value="Type I PLP-dependent aspartate aminotransferase-like (Major domain)"/>
    <property type="match status" value="1"/>
</dbReference>
<evidence type="ECO:0000256" key="6">
    <source>
        <dbReference type="SAM" id="Phobius"/>
    </source>
</evidence>
<dbReference type="AlphaFoldDB" id="A0A2P2KFK8"/>
<dbReference type="CDD" id="cd00609">
    <property type="entry name" value="AAT_like"/>
    <property type="match status" value="1"/>
</dbReference>
<evidence type="ECO:0000256" key="3">
    <source>
        <dbReference type="ARBA" id="ARBA00011738"/>
    </source>
</evidence>
<dbReference type="EMBL" id="GGEC01023997">
    <property type="protein sequence ID" value="MBX04481.1"/>
    <property type="molecule type" value="Transcribed_RNA"/>
</dbReference>
<dbReference type="InterPro" id="IPR050478">
    <property type="entry name" value="Ethylene_sulfur-biosynth"/>
</dbReference>
<evidence type="ECO:0000256" key="4">
    <source>
        <dbReference type="ARBA" id="ARBA00022576"/>
    </source>
</evidence>
<keyword evidence="5" id="KW-0663">Pyridoxal phosphate</keyword>
<evidence type="ECO:0000256" key="1">
    <source>
        <dbReference type="ARBA" id="ARBA00001933"/>
    </source>
</evidence>
<evidence type="ECO:0000256" key="2">
    <source>
        <dbReference type="ARBA" id="ARBA00006312"/>
    </source>
</evidence>
<keyword evidence="6" id="KW-0812">Transmembrane</keyword>
<evidence type="ECO:0000259" key="8">
    <source>
        <dbReference type="Pfam" id="PF04864"/>
    </source>
</evidence>
<dbReference type="InterPro" id="IPR015424">
    <property type="entry name" value="PyrdxlP-dep_Trfase"/>
</dbReference>
<protein>
    <submittedName>
        <fullName evidence="9">Alliin lyase</fullName>
    </submittedName>
</protein>
<evidence type="ECO:0000256" key="5">
    <source>
        <dbReference type="ARBA" id="ARBA00022898"/>
    </source>
</evidence>
<dbReference type="Gene3D" id="3.90.1150.10">
    <property type="entry name" value="Aspartate Aminotransferase, domain 1"/>
    <property type="match status" value="1"/>
</dbReference>
<comment type="subunit">
    <text evidence="3">Homodimer.</text>
</comment>
<dbReference type="InterPro" id="IPR037029">
    <property type="entry name" value="Alliinase_N_sf"/>
</dbReference>
<dbReference type="Pfam" id="PF04863">
    <property type="entry name" value="EGF_alliinase"/>
    <property type="match status" value="1"/>
</dbReference>
<reference evidence="9" key="1">
    <citation type="submission" date="2018-02" db="EMBL/GenBank/DDBJ databases">
        <title>Rhizophora mucronata_Transcriptome.</title>
        <authorList>
            <person name="Meera S.P."/>
            <person name="Sreeshan A."/>
            <person name="Augustine A."/>
        </authorList>
    </citation>
    <scope>NUCLEOTIDE SEQUENCE</scope>
    <source>
        <tissue evidence="9">Leaf</tissue>
    </source>
</reference>
<organism evidence="9">
    <name type="scientific">Rhizophora mucronata</name>
    <name type="common">Asiatic mangrove</name>
    <dbReference type="NCBI Taxonomy" id="61149"/>
    <lineage>
        <taxon>Eukaryota</taxon>
        <taxon>Viridiplantae</taxon>
        <taxon>Streptophyta</taxon>
        <taxon>Embryophyta</taxon>
        <taxon>Tracheophyta</taxon>
        <taxon>Spermatophyta</taxon>
        <taxon>Magnoliopsida</taxon>
        <taxon>eudicotyledons</taxon>
        <taxon>Gunneridae</taxon>
        <taxon>Pentapetalae</taxon>
        <taxon>rosids</taxon>
        <taxon>fabids</taxon>
        <taxon>Malpighiales</taxon>
        <taxon>Rhizophoraceae</taxon>
        <taxon>Rhizophora</taxon>
    </lineage>
</organism>
<dbReference type="PANTHER" id="PTHR43795:SF20">
    <property type="entry name" value="TRYPTOPHAN AMINOTRANSFERASE-RELATED PROTEIN 3"/>
    <property type="match status" value="1"/>
</dbReference>
<keyword evidence="4" id="KW-0808">Transferase</keyword>
<keyword evidence="4" id="KW-0032">Aminotransferase</keyword>
<comment type="similarity">
    <text evidence="2">Belongs to the alliinase family.</text>
</comment>
<name>A0A2P2KFK8_RHIMU</name>
<dbReference type="InterPro" id="IPR006948">
    <property type="entry name" value="Alliinase_C"/>
</dbReference>
<sequence>MAKKINISSNHVLRLLASSSIILNLFFIWNWYGGTGGEWDYYYLSWSKRAAAEAEAVAAIPCSGHGTAYLDGLVLDGSKVPVCECNTCYGGTDCSQLDLHCVVNSDSGDPLFLEPFWMQHAASSALLVAGWHRMSYSYSDHSSISKELVKQIRQLHSTVGNAVTDGRFVAFGVGSTQLLNAAVYALSPANSSSPAAASVVASIPFYPVYQTQTDLLQSEEFRFQGDASLWKNNSKDGKKIIEFVTSPNNPDGHLNKAVLHGSNVKHIYDHAYFWPHYTAITAPANADLMLFTLSKLTGHAGSRFGWALIKDEEIYERMLWYLSLNTMGVSRETQLRAFKLLKVVLEGRTRDLFEFGHKTMRNRWEKLSKIVSESNRFSLQKIETQYCSFFQKIRPASPAYAWLKCEKEEDKDCYAVLRAANITSRRGSVYFAEDRYVRLSLIRRQDNFDLLLQKLSKLVSEENGPKTM</sequence>
<keyword evidence="6" id="KW-1133">Transmembrane helix</keyword>
<dbReference type="GO" id="GO:0008483">
    <property type="term" value="F:transaminase activity"/>
    <property type="evidence" value="ECO:0007669"/>
    <property type="project" value="UniProtKB-KW"/>
</dbReference>
<dbReference type="GO" id="GO:0006520">
    <property type="term" value="P:amino acid metabolic process"/>
    <property type="evidence" value="ECO:0007669"/>
    <property type="project" value="TreeGrafter"/>
</dbReference>
<proteinExistence type="inferred from homology"/>
<feature type="transmembrane region" description="Helical" evidence="6">
    <location>
        <begin position="12"/>
        <end position="32"/>
    </location>
</feature>
<accession>A0A2P2KFK8</accession>
<dbReference type="PANTHER" id="PTHR43795">
    <property type="entry name" value="BIFUNCTIONAL ASPARTATE AMINOTRANSFERASE AND GLUTAMATE/ASPARTATE-PREPHENATE AMINOTRANSFERASE-RELATED"/>
    <property type="match status" value="1"/>
</dbReference>
<dbReference type="InterPro" id="IPR015422">
    <property type="entry name" value="PyrdxlP-dep_Trfase_small"/>
</dbReference>
<feature type="domain" description="Alliinase C-terminal" evidence="8">
    <location>
        <begin position="103"/>
        <end position="459"/>
    </location>
</feature>
<evidence type="ECO:0000313" key="9">
    <source>
        <dbReference type="EMBL" id="MBX04481.1"/>
    </source>
</evidence>
<comment type="cofactor">
    <cofactor evidence="1">
        <name>pyridoxal 5'-phosphate</name>
        <dbReference type="ChEBI" id="CHEBI:597326"/>
    </cofactor>
</comment>
<dbReference type="InterPro" id="IPR006947">
    <property type="entry name" value="EGF_alliinase"/>
</dbReference>
<dbReference type="Pfam" id="PF04864">
    <property type="entry name" value="Alliinase_C"/>
    <property type="match status" value="1"/>
</dbReference>
<evidence type="ECO:0000259" key="7">
    <source>
        <dbReference type="Pfam" id="PF04863"/>
    </source>
</evidence>
<dbReference type="SUPFAM" id="SSF53383">
    <property type="entry name" value="PLP-dependent transferases"/>
    <property type="match status" value="1"/>
</dbReference>